<sequence>MAGDLNLNEQSIVLPTQVNIADAESVVKSAGGHIMHHYGTRVLVSAGAENVEQTIQSQLHGAQVQTQSTQVSAAVHTSLEPVEQLGLEAFSLRQSHGYAEAKANRRHQGADWDSGVADTPSCHDAESAEAQAQGVIAQAATSTRLTGSVAVGLILVEGPTADLKFSSAERTKVVAEVQNGLTWLASQSPSGVTWHYDIKVVSLSVQPGADSLSRKEKEALWRDPAMAQLGYGSGISGVNDYVEALRKKLKTTWGYCAFFTKYPLGHFAYAGRPRVVMDYRNDGWGPDTIDRLFAHETGHIFGAPDEYASSNCQCGGRYGYYKRPNSNCANCAPDGGVPCIMKSNSWEMCAHTPYHLGFPLVDQRYTGVWRSGSDAHYLWVNASWKSFRKKWQELAKKNLRLVDLKIKEEGNNRRYFGVWRHGKGGHYLWVNASWKSFRDKWQELAKKNLRLVDLEVTESNGKLLYSGVWLPGTDGYYLWVNATWDSFRKKWQELAKKNLRLVDIKIRRVNGKIRYFGVWRHGKGGHYLWVNATWKSFRDKWQELAKKNLRLVDIEITNFGGKRRYSGVWLPGTEGYYLWTNASWQSFRAKWEELAKKNLRLVDIDITAPNDARSSLMSTISTGAMGELTTGELTADVGGFAEAVGDDDVVFASSQGDDGGQIADTPADAADSDGDGGGEFEAAPVSGVSDGIPDGDSDGDGGGFMGDIAIAPGQDGDGGGEVMADPISLENDVAQDGDGGGSVHSH</sequence>
<feature type="region of interest" description="Disordered" evidence="1">
    <location>
        <begin position="101"/>
        <end position="127"/>
    </location>
</feature>
<dbReference type="Pfam" id="PF17660">
    <property type="entry name" value="BTRD1"/>
    <property type="match status" value="4"/>
</dbReference>
<dbReference type="RefSeq" id="WP_193991840.1">
    <property type="nucleotide sequence ID" value="NZ_JADEXP010000033.1"/>
</dbReference>
<feature type="region of interest" description="Disordered" evidence="1">
    <location>
        <begin position="653"/>
        <end position="746"/>
    </location>
</feature>
<gene>
    <name evidence="2" type="ORF">IQ260_06150</name>
</gene>
<organism evidence="2 3">
    <name type="scientific">Leptolyngbya cf. ectocarpi LEGE 11479</name>
    <dbReference type="NCBI Taxonomy" id="1828722"/>
    <lineage>
        <taxon>Bacteria</taxon>
        <taxon>Bacillati</taxon>
        <taxon>Cyanobacteriota</taxon>
        <taxon>Cyanophyceae</taxon>
        <taxon>Leptolyngbyales</taxon>
        <taxon>Leptolyngbyaceae</taxon>
        <taxon>Leptolyngbya group</taxon>
        <taxon>Leptolyngbya</taxon>
    </lineage>
</organism>
<evidence type="ECO:0000313" key="3">
    <source>
        <dbReference type="Proteomes" id="UP000615026"/>
    </source>
</evidence>
<keyword evidence="3" id="KW-1185">Reference proteome</keyword>
<dbReference type="Proteomes" id="UP000615026">
    <property type="component" value="Unassembled WGS sequence"/>
</dbReference>
<dbReference type="EMBL" id="JADEXP010000033">
    <property type="protein sequence ID" value="MBE9066230.1"/>
    <property type="molecule type" value="Genomic_DNA"/>
</dbReference>
<dbReference type="InterPro" id="IPR049511">
    <property type="entry name" value="PGH-like_rpt"/>
</dbReference>
<protein>
    <submittedName>
        <fullName evidence="2">Uncharacterized protein</fullName>
    </submittedName>
</protein>
<reference evidence="2" key="1">
    <citation type="submission" date="2020-10" db="EMBL/GenBank/DDBJ databases">
        <authorList>
            <person name="Castelo-Branco R."/>
            <person name="Eusebio N."/>
            <person name="Adriana R."/>
            <person name="Vieira A."/>
            <person name="Brugerolle De Fraissinette N."/>
            <person name="Rezende De Castro R."/>
            <person name="Schneider M.P."/>
            <person name="Vasconcelos V."/>
            <person name="Leao P.N."/>
        </authorList>
    </citation>
    <scope>NUCLEOTIDE SEQUENCE</scope>
    <source>
        <strain evidence="2">LEGE 11479</strain>
    </source>
</reference>
<evidence type="ECO:0000256" key="1">
    <source>
        <dbReference type="SAM" id="MobiDB-lite"/>
    </source>
</evidence>
<proteinExistence type="predicted"/>
<comment type="caution">
    <text evidence="2">The sequence shown here is derived from an EMBL/GenBank/DDBJ whole genome shotgun (WGS) entry which is preliminary data.</text>
</comment>
<evidence type="ECO:0000313" key="2">
    <source>
        <dbReference type="EMBL" id="MBE9066230.1"/>
    </source>
</evidence>
<feature type="compositionally biased region" description="Gly residues" evidence="1">
    <location>
        <begin position="737"/>
        <end position="746"/>
    </location>
</feature>
<accession>A0A928X1L3</accession>
<name>A0A928X1L3_LEPEC</name>
<dbReference type="AlphaFoldDB" id="A0A928X1L3"/>